<protein>
    <submittedName>
        <fullName evidence="6">Transcriptional regulator, TetR family</fullName>
    </submittedName>
</protein>
<feature type="domain" description="HTH tetR-type" evidence="5">
    <location>
        <begin position="2"/>
        <end position="62"/>
    </location>
</feature>
<evidence type="ECO:0000256" key="4">
    <source>
        <dbReference type="PROSITE-ProRule" id="PRU00335"/>
    </source>
</evidence>
<evidence type="ECO:0000259" key="5">
    <source>
        <dbReference type="PROSITE" id="PS50977"/>
    </source>
</evidence>
<dbReference type="RefSeq" id="WP_092574657.1">
    <property type="nucleotide sequence ID" value="NZ_FMAF01000010.1"/>
</dbReference>
<gene>
    <name evidence="6" type="ORF">GA0061101_11043</name>
</gene>
<proteinExistence type="predicted"/>
<name>A0A1C3WD41_9HYPH</name>
<dbReference type="InterPro" id="IPR009057">
    <property type="entry name" value="Homeodomain-like_sf"/>
</dbReference>
<evidence type="ECO:0000256" key="2">
    <source>
        <dbReference type="ARBA" id="ARBA00023125"/>
    </source>
</evidence>
<dbReference type="PANTHER" id="PTHR47506:SF1">
    <property type="entry name" value="HTH-TYPE TRANSCRIPTIONAL REGULATOR YJDC"/>
    <property type="match status" value="1"/>
</dbReference>
<dbReference type="InterPro" id="IPR036271">
    <property type="entry name" value="Tet_transcr_reg_TetR-rel_C_sf"/>
</dbReference>
<evidence type="ECO:0000313" key="6">
    <source>
        <dbReference type="EMBL" id="SCB37614.1"/>
    </source>
</evidence>
<keyword evidence="2 4" id="KW-0238">DNA-binding</keyword>
<dbReference type="Gene3D" id="1.10.357.10">
    <property type="entry name" value="Tetracycline Repressor, domain 2"/>
    <property type="match status" value="1"/>
</dbReference>
<evidence type="ECO:0000313" key="7">
    <source>
        <dbReference type="Proteomes" id="UP000199205"/>
    </source>
</evidence>
<dbReference type="InterPro" id="IPR001647">
    <property type="entry name" value="HTH_TetR"/>
</dbReference>
<dbReference type="PANTHER" id="PTHR47506">
    <property type="entry name" value="TRANSCRIPTIONAL REGULATORY PROTEIN"/>
    <property type="match status" value="1"/>
</dbReference>
<organism evidence="6 7">
    <name type="scientific">Rhizobium lusitanum</name>
    <dbReference type="NCBI Taxonomy" id="293958"/>
    <lineage>
        <taxon>Bacteria</taxon>
        <taxon>Pseudomonadati</taxon>
        <taxon>Pseudomonadota</taxon>
        <taxon>Alphaproteobacteria</taxon>
        <taxon>Hyphomicrobiales</taxon>
        <taxon>Rhizobiaceae</taxon>
        <taxon>Rhizobium/Agrobacterium group</taxon>
        <taxon>Rhizobium</taxon>
    </lineage>
</organism>
<dbReference type="SUPFAM" id="SSF46689">
    <property type="entry name" value="Homeodomain-like"/>
    <property type="match status" value="1"/>
</dbReference>
<accession>A0A1C3WD41</accession>
<dbReference type="Proteomes" id="UP000199205">
    <property type="component" value="Unassembled WGS sequence"/>
</dbReference>
<evidence type="ECO:0000256" key="1">
    <source>
        <dbReference type="ARBA" id="ARBA00023015"/>
    </source>
</evidence>
<evidence type="ECO:0000256" key="3">
    <source>
        <dbReference type="ARBA" id="ARBA00023163"/>
    </source>
</evidence>
<sequence length="189" mass="21160">MSPKKEQLIKVATNLFSRHGFHPVGIDRILVEAGVARMTLYNHFPSKDDLISAVLERRYQDIMASLRASVEPTASAKEQLHAIFAWHEAWFGAPEFAGCLFERALAEFGTEYPKISTIAIQYKQTMTEWMRDILKTFLPEGAAARIASILVMLLDGATIDARAFHDPTVATRAWNAAEVLIEQANTRQA</sequence>
<dbReference type="SUPFAM" id="SSF48498">
    <property type="entry name" value="Tetracyclin repressor-like, C-terminal domain"/>
    <property type="match status" value="1"/>
</dbReference>
<dbReference type="PROSITE" id="PS50977">
    <property type="entry name" value="HTH_TETR_2"/>
    <property type="match status" value="1"/>
</dbReference>
<keyword evidence="3" id="KW-0804">Transcription</keyword>
<dbReference type="GO" id="GO:0003677">
    <property type="term" value="F:DNA binding"/>
    <property type="evidence" value="ECO:0007669"/>
    <property type="project" value="UniProtKB-UniRule"/>
</dbReference>
<feature type="DNA-binding region" description="H-T-H motif" evidence="4">
    <location>
        <begin position="25"/>
        <end position="44"/>
    </location>
</feature>
<keyword evidence="1" id="KW-0805">Transcription regulation</keyword>
<dbReference type="OrthoDB" id="9787680at2"/>
<reference evidence="6 7" key="1">
    <citation type="submission" date="2016-08" db="EMBL/GenBank/DDBJ databases">
        <authorList>
            <person name="Seilhamer J.J."/>
        </authorList>
    </citation>
    <scope>NUCLEOTIDE SEQUENCE [LARGE SCALE GENOMIC DNA]</scope>
    <source>
        <strain evidence="6 7">P1-7</strain>
    </source>
</reference>
<dbReference type="EMBL" id="FMAF01000010">
    <property type="protein sequence ID" value="SCB37614.1"/>
    <property type="molecule type" value="Genomic_DNA"/>
</dbReference>
<dbReference type="AlphaFoldDB" id="A0A1C3WD41"/>
<dbReference type="PRINTS" id="PR00455">
    <property type="entry name" value="HTHTETR"/>
</dbReference>
<dbReference type="Pfam" id="PF00440">
    <property type="entry name" value="TetR_N"/>
    <property type="match status" value="1"/>
</dbReference>